<evidence type="ECO:0000256" key="6">
    <source>
        <dbReference type="ARBA" id="ARBA00022989"/>
    </source>
</evidence>
<reference evidence="9 10" key="1">
    <citation type="submission" date="2018-12" db="EMBL/GenBank/DDBJ databases">
        <authorList>
            <person name="Sun L."/>
            <person name="Chen Z."/>
        </authorList>
    </citation>
    <scope>NUCLEOTIDE SEQUENCE [LARGE SCALE GENOMIC DNA]</scope>
    <source>
        <strain evidence="9 10">DSM 15890</strain>
    </source>
</reference>
<keyword evidence="10" id="KW-1185">Reference proteome</keyword>
<evidence type="ECO:0000256" key="1">
    <source>
        <dbReference type="ARBA" id="ARBA00004651"/>
    </source>
</evidence>
<feature type="transmembrane region" description="Helical" evidence="8">
    <location>
        <begin position="108"/>
        <end position="131"/>
    </location>
</feature>
<dbReference type="GO" id="GO:0005886">
    <property type="term" value="C:plasma membrane"/>
    <property type="evidence" value="ECO:0007669"/>
    <property type="project" value="UniProtKB-SubCell"/>
</dbReference>
<keyword evidence="7 8" id="KW-0472">Membrane</keyword>
<evidence type="ECO:0000256" key="5">
    <source>
        <dbReference type="ARBA" id="ARBA00022960"/>
    </source>
</evidence>
<dbReference type="GO" id="GO:0008360">
    <property type="term" value="P:regulation of cell shape"/>
    <property type="evidence" value="ECO:0007669"/>
    <property type="project" value="UniProtKB-KW"/>
</dbReference>
<comment type="similarity">
    <text evidence="2">Belongs to the MreD family.</text>
</comment>
<dbReference type="NCBIfam" id="TIGR03426">
    <property type="entry name" value="shape_MreD"/>
    <property type="match status" value="1"/>
</dbReference>
<sequence>MRAVSRRKFILISLLFLLFIIEGTIIPWLIPGAWQTRVVPHLTYIAILFYAVYDNRHSALILGLTFGLLQDVVFYGALIGAYSFAMGFSCYILGLIFRSQRGRASMPLMMIVVMLGSLLLDTILFGTYSLFELTHQPLTWALMNHIIPTLFVHFAFALIIYVPLRRQLEIITKRRSSEDNA</sequence>
<organism evidence="9 10">
    <name type="scientific">Paenibacillus anaericanus</name>
    <dbReference type="NCBI Taxonomy" id="170367"/>
    <lineage>
        <taxon>Bacteria</taxon>
        <taxon>Bacillati</taxon>
        <taxon>Bacillota</taxon>
        <taxon>Bacilli</taxon>
        <taxon>Bacillales</taxon>
        <taxon>Paenibacillaceae</taxon>
        <taxon>Paenibacillus</taxon>
    </lineage>
</organism>
<feature type="transmembrane region" description="Helical" evidence="8">
    <location>
        <begin position="9"/>
        <end position="30"/>
    </location>
</feature>
<evidence type="ECO:0000256" key="2">
    <source>
        <dbReference type="ARBA" id="ARBA00007776"/>
    </source>
</evidence>
<dbReference type="AlphaFoldDB" id="A0A3S1BFV1"/>
<dbReference type="InterPro" id="IPR007227">
    <property type="entry name" value="Cell_shape_determining_MreD"/>
</dbReference>
<name>A0A3S1BFV1_9BACL</name>
<evidence type="ECO:0000256" key="8">
    <source>
        <dbReference type="SAM" id="Phobius"/>
    </source>
</evidence>
<keyword evidence="6 8" id="KW-1133">Transmembrane helix</keyword>
<evidence type="ECO:0000256" key="3">
    <source>
        <dbReference type="ARBA" id="ARBA00022475"/>
    </source>
</evidence>
<dbReference type="RefSeq" id="WP_127194688.1">
    <property type="nucleotide sequence ID" value="NZ_RZNY01000034.1"/>
</dbReference>
<proteinExistence type="inferred from homology"/>
<feature type="transmembrane region" description="Helical" evidence="8">
    <location>
        <begin position="72"/>
        <end position="96"/>
    </location>
</feature>
<feature type="transmembrane region" description="Helical" evidence="8">
    <location>
        <begin position="143"/>
        <end position="164"/>
    </location>
</feature>
<evidence type="ECO:0000313" key="9">
    <source>
        <dbReference type="EMBL" id="RUT40659.1"/>
    </source>
</evidence>
<dbReference type="OrthoDB" id="2678464at2"/>
<accession>A0A3S1BFV1</accession>
<keyword evidence="3" id="KW-1003">Cell membrane</keyword>
<evidence type="ECO:0000256" key="7">
    <source>
        <dbReference type="ARBA" id="ARBA00023136"/>
    </source>
</evidence>
<dbReference type="Proteomes" id="UP000279446">
    <property type="component" value="Unassembled WGS sequence"/>
</dbReference>
<evidence type="ECO:0000313" key="10">
    <source>
        <dbReference type="Proteomes" id="UP000279446"/>
    </source>
</evidence>
<dbReference type="EMBL" id="RZNY01000034">
    <property type="protein sequence ID" value="RUT40659.1"/>
    <property type="molecule type" value="Genomic_DNA"/>
</dbReference>
<protein>
    <submittedName>
        <fullName evidence="9">Rod shape-determining protein MreD</fullName>
    </submittedName>
</protein>
<evidence type="ECO:0000256" key="4">
    <source>
        <dbReference type="ARBA" id="ARBA00022692"/>
    </source>
</evidence>
<keyword evidence="5" id="KW-0133">Cell shape</keyword>
<comment type="caution">
    <text evidence="9">The sequence shown here is derived from an EMBL/GenBank/DDBJ whole genome shotgun (WGS) entry which is preliminary data.</text>
</comment>
<gene>
    <name evidence="9" type="primary">mreD</name>
    <name evidence="9" type="ORF">EJP82_24500</name>
</gene>
<keyword evidence="4 8" id="KW-0812">Transmembrane</keyword>
<dbReference type="Pfam" id="PF04093">
    <property type="entry name" value="MreD"/>
    <property type="match status" value="1"/>
</dbReference>
<comment type="subcellular location">
    <subcellularLocation>
        <location evidence="1">Cell membrane</location>
        <topology evidence="1">Multi-pass membrane protein</topology>
    </subcellularLocation>
</comment>